<dbReference type="SUPFAM" id="SSF63380">
    <property type="entry name" value="Riboflavin synthase domain-like"/>
    <property type="match status" value="1"/>
</dbReference>
<evidence type="ECO:0000256" key="4">
    <source>
        <dbReference type="ARBA" id="ARBA00023002"/>
    </source>
</evidence>
<dbReference type="SUPFAM" id="SSF52343">
    <property type="entry name" value="Ferredoxin reductase-like, C-terminal NADP-linked domain"/>
    <property type="match status" value="1"/>
</dbReference>
<keyword evidence="6" id="KW-0411">Iron-sulfur</keyword>
<evidence type="ECO:0000259" key="9">
    <source>
        <dbReference type="PROSITE" id="PS51384"/>
    </source>
</evidence>
<dbReference type="PRINTS" id="PR00409">
    <property type="entry name" value="PHDIOXRDTASE"/>
</dbReference>
<feature type="domain" description="FAD-binding FR-type" evidence="9">
    <location>
        <begin position="1"/>
        <end position="105"/>
    </location>
</feature>
<keyword evidence="2" id="KW-0001">2Fe-2S</keyword>
<dbReference type="Gene3D" id="2.40.30.10">
    <property type="entry name" value="Translation factors"/>
    <property type="match status" value="1"/>
</dbReference>
<dbReference type="CDD" id="cd00207">
    <property type="entry name" value="fer2"/>
    <property type="match status" value="1"/>
</dbReference>
<keyword evidence="3" id="KW-0479">Metal-binding</keyword>
<evidence type="ECO:0000256" key="2">
    <source>
        <dbReference type="ARBA" id="ARBA00022714"/>
    </source>
</evidence>
<dbReference type="InterPro" id="IPR050415">
    <property type="entry name" value="MRET"/>
</dbReference>
<evidence type="ECO:0000256" key="6">
    <source>
        <dbReference type="ARBA" id="ARBA00023014"/>
    </source>
</evidence>
<dbReference type="AlphaFoldDB" id="B9TM69"/>
<name>B9TM69_RICCO</name>
<accession>B9TM69</accession>
<dbReference type="PROSITE" id="PS51384">
    <property type="entry name" value="FAD_FR"/>
    <property type="match status" value="1"/>
</dbReference>
<dbReference type="PANTHER" id="PTHR47354:SF1">
    <property type="entry name" value="CARNITINE MONOOXYGENASE REDUCTASE SUBUNIT"/>
    <property type="match status" value="1"/>
</dbReference>
<feature type="domain" description="2Fe-2S ferredoxin-type" evidence="8">
    <location>
        <begin position="235"/>
        <end position="305"/>
    </location>
</feature>
<dbReference type="SUPFAM" id="SSF54292">
    <property type="entry name" value="2Fe-2S ferredoxin-like"/>
    <property type="match status" value="1"/>
</dbReference>
<dbReference type="InterPro" id="IPR001041">
    <property type="entry name" value="2Fe-2S_ferredoxin-type"/>
</dbReference>
<evidence type="ECO:0000256" key="1">
    <source>
        <dbReference type="ARBA" id="ARBA00022630"/>
    </source>
</evidence>
<dbReference type="PANTHER" id="PTHR47354">
    <property type="entry name" value="NADH OXIDOREDUCTASE HCR"/>
    <property type="match status" value="1"/>
</dbReference>
<evidence type="ECO:0000259" key="8">
    <source>
        <dbReference type="PROSITE" id="PS51085"/>
    </source>
</evidence>
<dbReference type="Gene3D" id="3.10.20.30">
    <property type="match status" value="1"/>
</dbReference>
<organism evidence="10 11">
    <name type="scientific">Ricinus communis</name>
    <name type="common">Castor bean</name>
    <dbReference type="NCBI Taxonomy" id="3988"/>
    <lineage>
        <taxon>Eukaryota</taxon>
        <taxon>Viridiplantae</taxon>
        <taxon>Streptophyta</taxon>
        <taxon>Embryophyta</taxon>
        <taxon>Tracheophyta</taxon>
        <taxon>Spermatophyta</taxon>
        <taxon>Magnoliopsida</taxon>
        <taxon>eudicotyledons</taxon>
        <taxon>Gunneridae</taxon>
        <taxon>Pentapetalae</taxon>
        <taxon>rosids</taxon>
        <taxon>fabids</taxon>
        <taxon>Malpighiales</taxon>
        <taxon>Euphorbiaceae</taxon>
        <taxon>Acalyphoideae</taxon>
        <taxon>Acalypheae</taxon>
        <taxon>Ricinus</taxon>
    </lineage>
</organism>
<gene>
    <name evidence="10" type="ORF">RCOM_2066030</name>
</gene>
<dbReference type="GO" id="GO:0051537">
    <property type="term" value="F:2 iron, 2 sulfur cluster binding"/>
    <property type="evidence" value="ECO:0007669"/>
    <property type="project" value="UniProtKB-KW"/>
</dbReference>
<dbReference type="InterPro" id="IPR012675">
    <property type="entry name" value="Beta-grasp_dom_sf"/>
</dbReference>
<dbReference type="PROSITE" id="PS00197">
    <property type="entry name" value="2FE2S_FER_1"/>
    <property type="match status" value="1"/>
</dbReference>
<protein>
    <submittedName>
        <fullName evidence="10">Phthalate 4,5-dioxygenase oxygenase reductase subunit, putative</fullName>
        <ecNumber evidence="10">1.14.12.7</ecNumber>
    </submittedName>
</protein>
<dbReference type="CDD" id="cd06185">
    <property type="entry name" value="PDR_like"/>
    <property type="match status" value="1"/>
</dbReference>
<dbReference type="InterPro" id="IPR039261">
    <property type="entry name" value="FNR_nucleotide-bd"/>
</dbReference>
<proteinExistence type="predicted"/>
<dbReference type="InParanoid" id="B9TM69"/>
<dbReference type="EC" id="1.14.12.7" evidence="10"/>
<evidence type="ECO:0000256" key="7">
    <source>
        <dbReference type="ARBA" id="ARBA00034078"/>
    </source>
</evidence>
<dbReference type="InterPro" id="IPR017927">
    <property type="entry name" value="FAD-bd_FR_type"/>
</dbReference>
<keyword evidence="11" id="KW-1185">Reference proteome</keyword>
<reference evidence="11" key="1">
    <citation type="journal article" date="2010" name="Nat. Biotechnol.">
        <title>Draft genome sequence of the oilseed species Ricinus communis.</title>
        <authorList>
            <person name="Chan A.P."/>
            <person name="Crabtree J."/>
            <person name="Zhao Q."/>
            <person name="Lorenzi H."/>
            <person name="Orvis J."/>
            <person name="Puiu D."/>
            <person name="Melake-Berhan A."/>
            <person name="Jones K.M."/>
            <person name="Redman J."/>
            <person name="Chen G."/>
            <person name="Cahoon E.B."/>
            <person name="Gedil M."/>
            <person name="Stanke M."/>
            <person name="Haas B.J."/>
            <person name="Wortman J.R."/>
            <person name="Fraser-Liggett C.M."/>
            <person name="Ravel J."/>
            <person name="Rabinowicz P.D."/>
        </authorList>
    </citation>
    <scope>NUCLEOTIDE SEQUENCE [LARGE SCALE GENOMIC DNA]</scope>
    <source>
        <strain evidence="11">cv. Hale</strain>
    </source>
</reference>
<evidence type="ECO:0000256" key="3">
    <source>
        <dbReference type="ARBA" id="ARBA00022723"/>
    </source>
</evidence>
<dbReference type="InterPro" id="IPR017938">
    <property type="entry name" value="Riboflavin_synthase-like_b-brl"/>
</dbReference>
<dbReference type="InterPro" id="IPR036010">
    <property type="entry name" value="2Fe-2S_ferredoxin-like_sf"/>
</dbReference>
<evidence type="ECO:0000313" key="11">
    <source>
        <dbReference type="Proteomes" id="UP000008311"/>
    </source>
</evidence>
<dbReference type="STRING" id="3988.B9TM69"/>
<dbReference type="PROSITE" id="PS51085">
    <property type="entry name" value="2FE2S_FER_2"/>
    <property type="match status" value="1"/>
</dbReference>
<sequence length="305" mass="33131">MKAIRTVTTEVRSIETAGDDIVLLELADPDDWELPPARGGNHIDLHLPNGLVRSYSLCGDPTESTRYRVAIKREEAGRGGSRAAHALAVGDIVPVSLPRGTFRLAPNAREHVFIAGGIGMTPFVAMIAELRARDAHRDPHTLHVLHRGAPPLAALCASMLAGEAPVWHRTGGGRPRPDLRTLIGDFRAGRHVYCCGPDSLMDAVTALTAHWPAGHVHIEHFVPPPRPVDPDAKPYQAMLSLSKKVIDVAPEESLLHALREHGVEVDAACEGGICGACRVRWTDGQPLHHDRVLTDAERRREVIVC</sequence>
<dbReference type="InterPro" id="IPR006058">
    <property type="entry name" value="2Fe2S_fd_BS"/>
</dbReference>
<evidence type="ECO:0000256" key="5">
    <source>
        <dbReference type="ARBA" id="ARBA00023004"/>
    </source>
</evidence>
<dbReference type="GO" id="GO:0018620">
    <property type="term" value="F:phthalate 4,5-dioxygenase activity"/>
    <property type="evidence" value="ECO:0007669"/>
    <property type="project" value="UniProtKB-EC"/>
</dbReference>
<dbReference type="Gene3D" id="3.40.50.80">
    <property type="entry name" value="Nucleotide-binding domain of ferredoxin-NADP reductase (FNR) module"/>
    <property type="match status" value="1"/>
</dbReference>
<keyword evidence="4 10" id="KW-0560">Oxidoreductase</keyword>
<keyword evidence="1" id="KW-0285">Flavoprotein</keyword>
<dbReference type="Proteomes" id="UP000008311">
    <property type="component" value="Unassembled WGS sequence"/>
</dbReference>
<comment type="cofactor">
    <cofactor evidence="7">
        <name>[2Fe-2S] cluster</name>
        <dbReference type="ChEBI" id="CHEBI:190135"/>
    </cofactor>
</comment>
<keyword evidence="5" id="KW-0408">Iron</keyword>
<dbReference type="GO" id="GO:0046872">
    <property type="term" value="F:metal ion binding"/>
    <property type="evidence" value="ECO:0007669"/>
    <property type="project" value="UniProtKB-KW"/>
</dbReference>
<dbReference type="EMBL" id="EQ988300">
    <property type="protein sequence ID" value="EEF23045.1"/>
    <property type="molecule type" value="Genomic_DNA"/>
</dbReference>
<dbReference type="Pfam" id="PF00111">
    <property type="entry name" value="Fer2"/>
    <property type="match status" value="1"/>
</dbReference>
<evidence type="ECO:0000313" key="10">
    <source>
        <dbReference type="EMBL" id="EEF23045.1"/>
    </source>
</evidence>
<feature type="non-terminal residue" evidence="10">
    <location>
        <position position="305"/>
    </location>
</feature>
<dbReference type="GO" id="GO:0016491">
    <property type="term" value="F:oxidoreductase activity"/>
    <property type="evidence" value="ECO:0000318"/>
    <property type="project" value="GO_Central"/>
</dbReference>